<comment type="caution">
    <text evidence="2">The sequence shown here is derived from an EMBL/GenBank/DDBJ whole genome shotgun (WGS) entry which is preliminary data.</text>
</comment>
<organism evidence="2 3">
    <name type="scientific">Dokdonella fugitiva</name>
    <dbReference type="NCBI Taxonomy" id="328517"/>
    <lineage>
        <taxon>Bacteria</taxon>
        <taxon>Pseudomonadati</taxon>
        <taxon>Pseudomonadota</taxon>
        <taxon>Gammaproteobacteria</taxon>
        <taxon>Lysobacterales</taxon>
        <taxon>Rhodanobacteraceae</taxon>
        <taxon>Dokdonella</taxon>
    </lineage>
</organism>
<feature type="signal peptide" evidence="1">
    <location>
        <begin position="1"/>
        <end position="22"/>
    </location>
</feature>
<dbReference type="RefSeq" id="WP_131997129.1">
    <property type="nucleotide sequence ID" value="NZ_SLWQ01000004.1"/>
</dbReference>
<evidence type="ECO:0000313" key="2">
    <source>
        <dbReference type="EMBL" id="TCO40794.1"/>
    </source>
</evidence>
<evidence type="ECO:0000256" key="1">
    <source>
        <dbReference type="SAM" id="SignalP"/>
    </source>
</evidence>
<keyword evidence="3" id="KW-1185">Reference proteome</keyword>
<reference evidence="2 3" key="1">
    <citation type="journal article" date="2015" name="Stand. Genomic Sci.">
        <title>Genomic Encyclopedia of Bacterial and Archaeal Type Strains, Phase III: the genomes of soil and plant-associated and newly described type strains.</title>
        <authorList>
            <person name="Whitman W.B."/>
            <person name="Woyke T."/>
            <person name="Klenk H.P."/>
            <person name="Zhou Y."/>
            <person name="Lilburn T.G."/>
            <person name="Beck B.J."/>
            <person name="De Vos P."/>
            <person name="Vandamme P."/>
            <person name="Eisen J.A."/>
            <person name="Garrity G."/>
            <person name="Hugenholtz P."/>
            <person name="Kyrpides N.C."/>
        </authorList>
    </citation>
    <scope>NUCLEOTIDE SEQUENCE [LARGE SCALE GENOMIC DNA]</scope>
    <source>
        <strain evidence="2 3">A3</strain>
    </source>
</reference>
<evidence type="ECO:0008006" key="4">
    <source>
        <dbReference type="Google" id="ProtNLM"/>
    </source>
</evidence>
<evidence type="ECO:0000313" key="3">
    <source>
        <dbReference type="Proteomes" id="UP000294862"/>
    </source>
</evidence>
<dbReference type="AlphaFoldDB" id="A0A4R2I8U5"/>
<accession>A0A4R2I8U5</accession>
<dbReference type="Proteomes" id="UP000294862">
    <property type="component" value="Unassembled WGS sequence"/>
</dbReference>
<protein>
    <recommendedName>
        <fullName evidence="4">Outer membrane protein with beta-barrel domain</fullName>
    </recommendedName>
</protein>
<dbReference type="OrthoDB" id="8716343at2"/>
<proteinExistence type="predicted"/>
<keyword evidence="1" id="KW-0732">Signal</keyword>
<gene>
    <name evidence="2" type="ORF">EV148_104156</name>
</gene>
<feature type="chain" id="PRO_5020778185" description="Outer membrane protein with beta-barrel domain" evidence="1">
    <location>
        <begin position="23"/>
        <end position="269"/>
    </location>
</feature>
<sequence>MHATSRGIAAALVAGTATAAHAESRALDPASLWLGGYYTNADLSIRASADAGSLGTVDTGRVHLASGHETLARARLDLVFWESQGLTFDYYSLGRTSSHVLDQPFSYEGTDYDLHSTLTGKFDLAAGSAAWRWWFGGEDDVFGLGLGAVYYQAKLRMAGTATLDDVSAEVTKRWSEDAVAPLVTLGYKHAFSENLRVYLDASGVRKNGGVLSGHIYDARVGVEWFPWQAVGIGAEYGVSRIHLKRNGEAYDATMDIDLDGPSLFARFRF</sequence>
<dbReference type="EMBL" id="SLWQ01000004">
    <property type="protein sequence ID" value="TCO40794.1"/>
    <property type="molecule type" value="Genomic_DNA"/>
</dbReference>
<name>A0A4R2I8U5_9GAMM</name>